<reference evidence="1" key="1">
    <citation type="submission" date="2019-09" db="EMBL/GenBank/DDBJ databases">
        <authorList>
            <person name="Rodrigo-Torres L."/>
            <person name="Arahal R. D."/>
            <person name="Lucena T."/>
        </authorList>
    </citation>
    <scope>NUCLEOTIDE SEQUENCE</scope>
    <source>
        <strain evidence="1">ISS653</strain>
    </source>
</reference>
<organism evidence="1 2">
    <name type="scientific">Mesonia oceanica</name>
    <dbReference type="NCBI Taxonomy" id="2687242"/>
    <lineage>
        <taxon>Bacteria</taxon>
        <taxon>Pseudomonadati</taxon>
        <taxon>Bacteroidota</taxon>
        <taxon>Flavobacteriia</taxon>
        <taxon>Flavobacteriales</taxon>
        <taxon>Flavobacteriaceae</taxon>
        <taxon>Mesonia</taxon>
    </lineage>
</organism>
<dbReference type="EMBL" id="CABVMM010000006">
    <property type="protein sequence ID" value="VVV00404.1"/>
    <property type="molecule type" value="Genomic_DNA"/>
</dbReference>
<evidence type="ECO:0000313" key="2">
    <source>
        <dbReference type="Proteomes" id="UP000356253"/>
    </source>
</evidence>
<protein>
    <submittedName>
        <fullName evidence="1">Uncharacterized protein</fullName>
    </submittedName>
</protein>
<proteinExistence type="predicted"/>
<keyword evidence="2" id="KW-1185">Reference proteome</keyword>
<accession>A0AC61Y7C4</accession>
<sequence length="658" mass="72073">MKKKYFLKLALSLFLITTISNAQSWQWAISGGSFDSDNANSETVKCMVTDYDGNVYSLSNVGVNGLQVAGVSKEGFSGIDYMISSFSCSGEYRWSRVIGGPGTDEIQRIQVDAEGNIYAVGKIKRNGEAYFGGETGYDIVLPTSSSSVDLNKQNLFIVKYSSEGELLWMNMPQPEDISYTDALINSKSLDFQVDDEGNSYWLCFIPPGTYADGAFVNTLEGNNLFIFKYDTDGNFIAASESEMQPIENSPMNSIPDMKLALDQNNNNFYIVCNKINTDIVDMDINGEVVDNNSFLAAFNEDGNFLWKIVSTIQQGSADISDMCIDSDGAIYLSGSTFDGNSLGETTFTSPTNGGFPYIVKLNAQGEFIWTTNGSTINSSTSAYGITVKADEVAVTGGFGILTWDELELVQETNEGYDIYLARFNKQDGNIIGLIDIEGNAGYWDYGNAITADTYGSYYMGGRFDNLLYIGDTTLADGAQGWDFFIAKYGSQNCDCSMPQPSFGVTPDTQNGSTFSFSYTGTTPYDTISWNFGDGQTSEEENPEYAYSNPGTYNVCLTVTNDCGNEEYCTEVEATSLSTELFKNALATVYPNPVNDIINITTKKALSYTIYTVLGSKISKGNIDSGNATLYFGYLTPGVYFLQISDENNTSEVIKLFKK</sequence>
<comment type="caution">
    <text evidence="1">The sequence shown here is derived from an EMBL/GenBank/DDBJ whole genome shotgun (WGS) entry which is preliminary data.</text>
</comment>
<gene>
    <name evidence="1" type="ORF">FVB9532_01674</name>
</gene>
<name>A0AC61Y7C4_9FLAO</name>
<evidence type="ECO:0000313" key="1">
    <source>
        <dbReference type="EMBL" id="VVV00404.1"/>
    </source>
</evidence>
<dbReference type="Proteomes" id="UP000356253">
    <property type="component" value="Unassembled WGS sequence"/>
</dbReference>